<dbReference type="Proteomes" id="UP001610706">
    <property type="component" value="Unassembled WGS sequence"/>
</dbReference>
<evidence type="ECO:0000313" key="8">
    <source>
        <dbReference type="EMBL" id="MFH7565406.1"/>
    </source>
</evidence>
<name>A0ABW7P1Q7_9GAMM</name>
<keyword evidence="1 5" id="KW-0489">Methyltransferase</keyword>
<dbReference type="InterPro" id="IPR012340">
    <property type="entry name" value="NA-bd_OB-fold"/>
</dbReference>
<dbReference type="RefSeq" id="WP_346351070.1">
    <property type="nucleotide sequence ID" value="NZ_CP166302.1"/>
</dbReference>
<protein>
    <submittedName>
        <fullName evidence="8">23S rRNA (Uracil(1939)-C(5))-methyltransferase RlmD</fullName>
        <ecNumber evidence="8">2.1.1.190</ecNumber>
    </submittedName>
</protein>
<feature type="active site" evidence="6">
    <location>
        <position position="402"/>
    </location>
</feature>
<feature type="domain" description="TRAM" evidence="7">
    <location>
        <begin position="1"/>
        <end position="59"/>
    </location>
</feature>
<dbReference type="PROSITE" id="PS01231">
    <property type="entry name" value="TRMA_2"/>
    <property type="match status" value="1"/>
</dbReference>
<reference evidence="8 9" key="1">
    <citation type="submission" date="2024-08" db="EMBL/GenBank/DDBJ databases">
        <title>Oceanimonas smirnovii Genome sequencing and assembly.</title>
        <authorList>
            <person name="Tang B."/>
        </authorList>
    </citation>
    <scope>NUCLEOTIDE SEQUENCE [LARGE SCALE GENOMIC DNA]</scope>
    <source>
        <strain evidence="8 9">OS2020-119</strain>
    </source>
</reference>
<dbReference type="SUPFAM" id="SSF53335">
    <property type="entry name" value="S-adenosyl-L-methionine-dependent methyltransferases"/>
    <property type="match status" value="1"/>
</dbReference>
<dbReference type="InterPro" id="IPR010280">
    <property type="entry name" value="U5_MeTrfase_fam"/>
</dbReference>
<dbReference type="GO" id="GO:0032259">
    <property type="term" value="P:methylation"/>
    <property type="evidence" value="ECO:0007669"/>
    <property type="project" value="UniProtKB-KW"/>
</dbReference>
<feature type="binding site" evidence="5">
    <location>
        <position position="375"/>
    </location>
    <ligand>
        <name>S-adenosyl-L-methionine</name>
        <dbReference type="ChEBI" id="CHEBI:59789"/>
    </ligand>
</feature>
<evidence type="ECO:0000256" key="2">
    <source>
        <dbReference type="ARBA" id="ARBA00022679"/>
    </source>
</evidence>
<dbReference type="InterPro" id="IPR002792">
    <property type="entry name" value="TRAM_dom"/>
</dbReference>
<evidence type="ECO:0000313" key="9">
    <source>
        <dbReference type="Proteomes" id="UP001610706"/>
    </source>
</evidence>
<dbReference type="SUPFAM" id="SSF50249">
    <property type="entry name" value="Nucleic acid-binding proteins"/>
    <property type="match status" value="1"/>
</dbReference>
<dbReference type="NCBIfam" id="TIGR00479">
    <property type="entry name" value="rumA"/>
    <property type="match status" value="1"/>
</dbReference>
<dbReference type="PROSITE" id="PS01230">
    <property type="entry name" value="TRMA_1"/>
    <property type="match status" value="1"/>
</dbReference>
<dbReference type="Gene3D" id="2.40.50.1070">
    <property type="match status" value="1"/>
</dbReference>
<dbReference type="PROSITE" id="PS51687">
    <property type="entry name" value="SAM_MT_RNA_M5U"/>
    <property type="match status" value="1"/>
</dbReference>
<evidence type="ECO:0000259" key="7">
    <source>
        <dbReference type="PROSITE" id="PS50926"/>
    </source>
</evidence>
<sequence length="445" mass="48942">MFKAGQLLTLSVHSLTDKGDGIAQHNGCPVYISGGLPGDEVEARVTLARPRYAQAEVKRVLTPASERRPDFCPHTECGGCQLRVMDYGAQLQLKRELLVNALQERGLNCSVANTIGMDDPFHYRNKAQFAVQPGPTLGFYAKHSHQLVEIEQCAMQAPETADITALVRQWMRELAVPAFNEAHHSGCVRYVMVRNGRHSGELMVVLVVAEEPTERALNALVERLAQVPKLVSVQLCLNDAVGNRILSEQVRTLWGSSVISDRLGELQFDISALSFYQINPHQTEVLYREVVRLAALSGSETVFDLYSGIGTISLFMAPFAAQVHGMEIVPEAVADAGRNAERNDIKNVRFYCGAAERQVAALYQQGVSADVVVVDPPRKGCDQALLDTLANMRPARLVYVSCNPKTLARDAAWLSEQGFTLEQVTPVDMFPHTMHVESVALFSAT</sequence>
<keyword evidence="2 5" id="KW-0808">Transferase</keyword>
<dbReference type="Gene3D" id="2.40.50.140">
    <property type="entry name" value="Nucleic acid-binding proteins"/>
    <property type="match status" value="1"/>
</dbReference>
<keyword evidence="3 5" id="KW-0949">S-adenosyl-L-methionine</keyword>
<dbReference type="InterPro" id="IPR030391">
    <property type="entry name" value="MeTrfase_TrmA_CS"/>
</dbReference>
<feature type="binding site" evidence="5">
    <location>
        <position position="327"/>
    </location>
    <ligand>
        <name>S-adenosyl-L-methionine</name>
        <dbReference type="ChEBI" id="CHEBI:59789"/>
    </ligand>
</feature>
<dbReference type="Gene3D" id="3.40.50.150">
    <property type="entry name" value="Vaccinia Virus protein VP39"/>
    <property type="match status" value="1"/>
</dbReference>
<organism evidence="8 9">
    <name type="scientific">Oceanimonas smirnovii</name>
    <dbReference type="NCBI Taxonomy" id="264574"/>
    <lineage>
        <taxon>Bacteria</taxon>
        <taxon>Pseudomonadati</taxon>
        <taxon>Pseudomonadota</taxon>
        <taxon>Gammaproteobacteria</taxon>
        <taxon>Aeromonadales</taxon>
        <taxon>Aeromonadaceae</taxon>
        <taxon>Oceanimonas</taxon>
    </lineage>
</organism>
<gene>
    <name evidence="8" type="primary">rlmD</name>
    <name evidence="8" type="ORF">AB9R89_08735</name>
</gene>
<dbReference type="PANTHER" id="PTHR11061:SF30">
    <property type="entry name" value="TRNA (URACIL(54)-C(5))-METHYLTRANSFERASE"/>
    <property type="match status" value="1"/>
</dbReference>
<feature type="active site" description="Nucleophile" evidence="5">
    <location>
        <position position="402"/>
    </location>
</feature>
<dbReference type="Pfam" id="PF01938">
    <property type="entry name" value="TRAM"/>
    <property type="match status" value="1"/>
</dbReference>
<dbReference type="InterPro" id="IPR029063">
    <property type="entry name" value="SAM-dependent_MTases_sf"/>
</dbReference>
<keyword evidence="4" id="KW-0408">Iron</keyword>
<proteinExistence type="inferred from homology"/>
<feature type="binding site" evidence="5">
    <location>
        <position position="306"/>
    </location>
    <ligand>
        <name>S-adenosyl-L-methionine</name>
        <dbReference type="ChEBI" id="CHEBI:59789"/>
    </ligand>
</feature>
<dbReference type="EMBL" id="JBGFTR010000011">
    <property type="protein sequence ID" value="MFH7565406.1"/>
    <property type="molecule type" value="Genomic_DNA"/>
</dbReference>
<dbReference type="Pfam" id="PF05958">
    <property type="entry name" value="tRNA_U5-meth_tr"/>
    <property type="match status" value="1"/>
</dbReference>
<accession>A0ABW7P1Q7</accession>
<dbReference type="PROSITE" id="PS50926">
    <property type="entry name" value="TRAM"/>
    <property type="match status" value="1"/>
</dbReference>
<dbReference type="PANTHER" id="PTHR11061">
    <property type="entry name" value="RNA M5U METHYLTRANSFERASE"/>
    <property type="match status" value="1"/>
</dbReference>
<keyword evidence="4" id="KW-0479">Metal-binding</keyword>
<dbReference type="GO" id="GO:0008168">
    <property type="term" value="F:methyltransferase activity"/>
    <property type="evidence" value="ECO:0007669"/>
    <property type="project" value="UniProtKB-KW"/>
</dbReference>
<evidence type="ECO:0000256" key="4">
    <source>
        <dbReference type="ARBA" id="ARBA00023014"/>
    </source>
</evidence>
<comment type="caution">
    <text evidence="8">The sequence shown here is derived from an EMBL/GenBank/DDBJ whole genome shotgun (WGS) entry which is preliminary data.</text>
</comment>
<feature type="binding site" evidence="5">
    <location>
        <position position="277"/>
    </location>
    <ligand>
        <name>S-adenosyl-L-methionine</name>
        <dbReference type="ChEBI" id="CHEBI:59789"/>
    </ligand>
</feature>
<evidence type="ECO:0000256" key="6">
    <source>
        <dbReference type="PROSITE-ProRule" id="PRU10015"/>
    </source>
</evidence>
<keyword evidence="4" id="KW-0411">Iron-sulfur</keyword>
<dbReference type="EC" id="2.1.1.190" evidence="8"/>
<dbReference type="CDD" id="cd02440">
    <property type="entry name" value="AdoMet_MTases"/>
    <property type="match status" value="1"/>
</dbReference>
<dbReference type="InterPro" id="IPR030390">
    <property type="entry name" value="MeTrfase_TrmA_AS"/>
</dbReference>
<comment type="similarity">
    <text evidence="5">Belongs to the class I-like SAM-binding methyltransferase superfamily. RNA M5U methyltransferase family.</text>
</comment>
<evidence type="ECO:0000256" key="3">
    <source>
        <dbReference type="ARBA" id="ARBA00022691"/>
    </source>
</evidence>
<evidence type="ECO:0000256" key="5">
    <source>
        <dbReference type="PROSITE-ProRule" id="PRU01024"/>
    </source>
</evidence>
<evidence type="ECO:0000256" key="1">
    <source>
        <dbReference type="ARBA" id="ARBA00022603"/>
    </source>
</evidence>
<keyword evidence="9" id="KW-1185">Reference proteome</keyword>